<feature type="region of interest" description="Disordered" evidence="2">
    <location>
        <begin position="148"/>
        <end position="176"/>
    </location>
</feature>
<dbReference type="InterPro" id="IPR011990">
    <property type="entry name" value="TPR-like_helical_dom_sf"/>
</dbReference>
<sequence length="1359" mass="148676">MWRIQSLVGRVLSRCHGNTASLRLSNSHHVEDEVISSSSVLSTNRSQRGDDREKKKNKRTAEYCSAGLPRYTALDAVGWGAAAILFMQVCRRIHSQFSSVGEQNPGTSRLTDPSIIPRCTHKLLHDMLSGHTVLPRGVCVMGVNKALTSPEQSSSSSSSSSSDYNYSSGAEPAHPITDQQGETIHLNITESLTDCNLTQTVASECEIPQEHKTSCSLDEAERNLRDVAGNSVPVILNIIGLESAKAGNHKAAFGCFWASAQQSYSKAQFNVGVCYEMGRGVGKDLSKALQYYRCAALAGHTQAQYRCAKLLLTSRGQQSVTDTHTATATAISLLQSAAAAGLTEAQLYLGVLFSRDPDADGRESVHYFRMAAENGDSTGLLFLGQCYERGFGVPLCYTTAVWYYEKAAAKGNQQAKSKLDLHKREALRSIRSAPCLSDLDRLPLSSVFPPAPEAKQQVESPTQPLPHSQSTGSLIAPPPFTSHTLNAGCRSGGWIIGLHRVTVLDGANQTRMSLHKPALRRSASTLESTNRGSPLVTPPTSLNLRSSLNQQLGREFTRGGVSVETQGSAVPPKNRQKYALANLQNAMGLDGSAAPGRVKPVPTKSASSSSLCSFSLSFSPSNPKLAKNGTNLQLKETQFDLSRKDTNRNDITAECGRDWPDTFAKDDEKNLPFRRRTKSFLEYHREEEEEEESPAKEIQTPDEEKPCMPKLELQNWAKENRVEAHLTLPQNHLLLLANEEEEEHQSPAHTHLSPAHTPVKCVKEDRGKDGGLKVMSKPQFAGERKETPPTSLPLARSLVPPNSLPMAPLLVTQQKGKQLEEEEEEEDDDSSWTTLSQESPSLETPQETGPCSDSALPPVWQKEDDVVSDVYLWHSNMQQDQTVTDSKPKQEGGDSSLCVPSSKTQCERPSSIVSDSSVEPVPSSAASSPSSSSLCYEATTGSFLNNNYLDLKETAAPSDSRQSESARGEERQEQDCAGARCMPYSYVNLRYTRSKVPPPPADTVIPINDFETHVYRVRSLGWMEVCEADMASGSMVISDCIRLLQQSSTHSYTHTLRRRERESAGEMEEGKAMLLVLQDATLTLIDPVDHTLLHSQPIGSISVWGVGRGHSRDFAYVARDKNTHVLKCHVFQCDSPAEAIAASLNQICSRIMAEKKNGKTASGSSLSSTDVPLQDFPTPKTELQQSFHVLYLGMTSVSRPIGMDIINGAIDSLVSSTGKDDWTAVLLNVEDATVSVIKEKEEEEEVLVECRVRFLSFMGVGRDVHTFAFIMDTGNQHFQCHVFWCEPNAGTVSEAVQSACMLRYQKCLVSHSSSQKSSTCSSPSSSDSVTRRVTTSVKRGVQSIIDTLKKKPAPELPHQ</sequence>
<feature type="compositionally biased region" description="Polar residues" evidence="2">
    <location>
        <begin position="457"/>
        <end position="473"/>
    </location>
</feature>
<keyword evidence="5" id="KW-1185">Reference proteome</keyword>
<dbReference type="GO" id="GO:0006355">
    <property type="term" value="P:regulation of DNA-templated transcription"/>
    <property type="evidence" value="ECO:0007669"/>
    <property type="project" value="TreeGrafter"/>
</dbReference>
<evidence type="ECO:0000313" key="5">
    <source>
        <dbReference type="Proteomes" id="UP000824219"/>
    </source>
</evidence>
<dbReference type="Pfam" id="PF00640">
    <property type="entry name" value="PID"/>
    <property type="match status" value="2"/>
</dbReference>
<feature type="compositionally biased region" description="Polar residues" evidence="2">
    <location>
        <begin position="898"/>
        <end position="908"/>
    </location>
</feature>
<reference evidence="4 5" key="1">
    <citation type="submission" date="2021-06" db="EMBL/GenBank/DDBJ databases">
        <title>Chromosome-level genome assembly of the red-tail catfish (Hemibagrus wyckioides).</title>
        <authorList>
            <person name="Shao F."/>
        </authorList>
    </citation>
    <scope>NUCLEOTIDE SEQUENCE [LARGE SCALE GENOMIC DNA]</scope>
    <source>
        <strain evidence="4">EC202008001</strain>
        <tissue evidence="4">Blood</tissue>
    </source>
</reference>
<feature type="domain" description="PID" evidence="3">
    <location>
        <begin position="1186"/>
        <end position="1308"/>
    </location>
</feature>
<dbReference type="PANTHER" id="PTHR14058">
    <property type="entry name" value="AMYLOID BETA A4 PRECURSOR PROTEIN-BINDING FAMILY B"/>
    <property type="match status" value="1"/>
</dbReference>
<feature type="region of interest" description="Disordered" evidence="2">
    <location>
        <begin position="955"/>
        <end position="974"/>
    </location>
</feature>
<name>A0A9D3P613_9TELE</name>
<protein>
    <recommendedName>
        <fullName evidence="3">PID domain-containing protein</fullName>
    </recommendedName>
</protein>
<organism evidence="4 5">
    <name type="scientific">Hemibagrus wyckioides</name>
    <dbReference type="NCBI Taxonomy" id="337641"/>
    <lineage>
        <taxon>Eukaryota</taxon>
        <taxon>Metazoa</taxon>
        <taxon>Chordata</taxon>
        <taxon>Craniata</taxon>
        <taxon>Vertebrata</taxon>
        <taxon>Euteleostomi</taxon>
        <taxon>Actinopterygii</taxon>
        <taxon>Neopterygii</taxon>
        <taxon>Teleostei</taxon>
        <taxon>Ostariophysi</taxon>
        <taxon>Siluriformes</taxon>
        <taxon>Bagridae</taxon>
        <taxon>Hemibagrus</taxon>
    </lineage>
</organism>
<accession>A0A9D3P613</accession>
<feature type="region of interest" description="Disordered" evidence="2">
    <location>
        <begin position="1313"/>
        <end position="1336"/>
    </location>
</feature>
<dbReference type="InterPro" id="IPR006597">
    <property type="entry name" value="Sel1-like"/>
</dbReference>
<dbReference type="EMBL" id="JAHKSW010000002">
    <property type="protein sequence ID" value="KAG7335246.1"/>
    <property type="molecule type" value="Genomic_DNA"/>
</dbReference>
<dbReference type="Proteomes" id="UP000824219">
    <property type="component" value="Linkage Group LG02"/>
</dbReference>
<evidence type="ECO:0000259" key="3">
    <source>
        <dbReference type="PROSITE" id="PS01179"/>
    </source>
</evidence>
<dbReference type="FunFam" id="2.30.29.30:FF:000143">
    <property type="entry name" value="amyloid beta A4 precursor protein-binding family B member 3 isoform X2"/>
    <property type="match status" value="1"/>
</dbReference>
<feature type="compositionally biased region" description="Low complexity" evidence="2">
    <location>
        <begin position="909"/>
        <end position="933"/>
    </location>
</feature>
<keyword evidence="1" id="KW-0677">Repeat</keyword>
<gene>
    <name evidence="4" type="ORF">KOW79_001842</name>
</gene>
<feature type="region of interest" description="Disordered" evidence="2">
    <location>
        <begin position="879"/>
        <end position="933"/>
    </location>
</feature>
<dbReference type="SMART" id="SM00671">
    <property type="entry name" value="SEL1"/>
    <property type="match status" value="3"/>
</dbReference>
<feature type="compositionally biased region" description="Acidic residues" evidence="2">
    <location>
        <begin position="820"/>
        <end position="830"/>
    </location>
</feature>
<evidence type="ECO:0000256" key="2">
    <source>
        <dbReference type="SAM" id="MobiDB-lite"/>
    </source>
</evidence>
<proteinExistence type="predicted"/>
<evidence type="ECO:0000313" key="4">
    <source>
        <dbReference type="EMBL" id="KAG7335246.1"/>
    </source>
</evidence>
<dbReference type="InterPro" id="IPR039576">
    <property type="entry name" value="APBB1/2/3"/>
</dbReference>
<dbReference type="FunFam" id="2.30.29.30:FF:000034">
    <property type="entry name" value="amyloid beta A4 precursor protein-binding family B member 2"/>
    <property type="match status" value="1"/>
</dbReference>
<dbReference type="CDD" id="cd01271">
    <property type="entry name" value="PTB2_Fe65"/>
    <property type="match status" value="1"/>
</dbReference>
<feature type="compositionally biased region" description="Basic and acidic residues" evidence="2">
    <location>
        <begin position="961"/>
        <end position="974"/>
    </location>
</feature>
<feature type="compositionally biased region" description="Low complexity" evidence="2">
    <location>
        <begin position="153"/>
        <end position="168"/>
    </location>
</feature>
<comment type="caution">
    <text evidence="4">The sequence shown here is derived from an EMBL/GenBank/DDBJ whole genome shotgun (WGS) entry which is preliminary data.</text>
</comment>
<dbReference type="Gene3D" id="2.30.29.30">
    <property type="entry name" value="Pleckstrin-homology domain (PH domain)/Phosphotyrosine-binding domain (PTB)"/>
    <property type="match status" value="2"/>
</dbReference>
<dbReference type="PANTHER" id="PTHR14058:SF11">
    <property type="entry name" value="AMYLOID BETA PRECURSOR PROTEIN BINDING FAMILY B MEMBER 2"/>
    <property type="match status" value="1"/>
</dbReference>
<evidence type="ECO:0000256" key="1">
    <source>
        <dbReference type="ARBA" id="ARBA00022737"/>
    </source>
</evidence>
<dbReference type="SUPFAM" id="SSF50729">
    <property type="entry name" value="PH domain-like"/>
    <property type="match status" value="2"/>
</dbReference>
<feature type="region of interest" description="Disordered" evidence="2">
    <location>
        <begin position="740"/>
        <end position="860"/>
    </location>
</feature>
<dbReference type="GO" id="GO:0005737">
    <property type="term" value="C:cytoplasm"/>
    <property type="evidence" value="ECO:0007669"/>
    <property type="project" value="TreeGrafter"/>
</dbReference>
<dbReference type="SUPFAM" id="SSF81901">
    <property type="entry name" value="HCP-like"/>
    <property type="match status" value="1"/>
</dbReference>
<feature type="compositionally biased region" description="Polar residues" evidence="2">
    <location>
        <begin position="35"/>
        <end position="46"/>
    </location>
</feature>
<dbReference type="InterPro" id="IPR006020">
    <property type="entry name" value="PTB/PI_dom"/>
</dbReference>
<dbReference type="Pfam" id="PF08238">
    <property type="entry name" value="Sel1"/>
    <property type="match status" value="3"/>
</dbReference>
<dbReference type="PROSITE" id="PS01179">
    <property type="entry name" value="PID"/>
    <property type="match status" value="2"/>
</dbReference>
<feature type="compositionally biased region" description="Polar residues" evidence="2">
    <location>
        <begin position="831"/>
        <end position="851"/>
    </location>
</feature>
<dbReference type="SMART" id="SM00462">
    <property type="entry name" value="PTB"/>
    <property type="match status" value="2"/>
</dbReference>
<feature type="domain" description="PID" evidence="3">
    <location>
        <begin position="1015"/>
        <end position="1157"/>
    </location>
</feature>
<feature type="region of interest" description="Disordered" evidence="2">
    <location>
        <begin position="35"/>
        <end position="57"/>
    </location>
</feature>
<feature type="compositionally biased region" description="Basic and acidic residues" evidence="2">
    <location>
        <begin position="761"/>
        <end position="771"/>
    </location>
</feature>
<feature type="region of interest" description="Disordered" evidence="2">
    <location>
        <begin position="684"/>
        <end position="707"/>
    </location>
</feature>
<dbReference type="Gene3D" id="1.25.40.10">
    <property type="entry name" value="Tetratricopeptide repeat domain"/>
    <property type="match status" value="2"/>
</dbReference>
<dbReference type="GO" id="GO:0005634">
    <property type="term" value="C:nucleus"/>
    <property type="evidence" value="ECO:0007669"/>
    <property type="project" value="TreeGrafter"/>
</dbReference>
<feature type="region of interest" description="Disordered" evidence="2">
    <location>
        <begin position="447"/>
        <end position="479"/>
    </location>
</feature>
<feature type="region of interest" description="Disordered" evidence="2">
    <location>
        <begin position="518"/>
        <end position="540"/>
    </location>
</feature>
<dbReference type="InterPro" id="IPR011993">
    <property type="entry name" value="PH-like_dom_sf"/>
</dbReference>
<feature type="compositionally biased region" description="Polar residues" evidence="2">
    <location>
        <begin position="522"/>
        <end position="532"/>
    </location>
</feature>
<dbReference type="GO" id="GO:0001540">
    <property type="term" value="F:amyloid-beta binding"/>
    <property type="evidence" value="ECO:0007669"/>
    <property type="project" value="InterPro"/>
</dbReference>
<dbReference type="OrthoDB" id="5969782at2759"/>